<sequence length="255" mass="27768">MNIMAYIESMQVAAETMPGDIKKLCEEAIRFHYRGIIVNSMYTSYAKSLITSQPIELIATVGYPLGAMALTAKAEECAYAISHGADSIEMVIAVGRAKCGEWDYVTEDMRRVVKNAAGHPVCAVVETGLLNAYETARVCRMAANAGISAVRTSTQFSQTVPQVDDVLLLSKASEGKLAVKVGGKVDDYELAKQLIDVGAICLSTIEGKQLVRAAVAEAEAAGLYKGWDETNPFENMTEQELFYYLQQQQAEEKKS</sequence>
<dbReference type="AlphaFoldDB" id="A0A134CD54"/>
<dbReference type="Proteomes" id="UP000070160">
    <property type="component" value="Unassembled WGS sequence"/>
</dbReference>
<dbReference type="PANTHER" id="PTHR10889">
    <property type="entry name" value="DEOXYRIBOSE-PHOSPHATE ALDOLASE"/>
    <property type="match status" value="1"/>
</dbReference>
<dbReference type="GO" id="GO:0009264">
    <property type="term" value="P:deoxyribonucleotide catabolic process"/>
    <property type="evidence" value="ECO:0007669"/>
    <property type="project" value="UniProtKB-UniRule"/>
</dbReference>
<dbReference type="InterPro" id="IPR013785">
    <property type="entry name" value="Aldolase_TIM"/>
</dbReference>
<keyword evidence="1" id="KW-0963">Cytoplasm</keyword>
<reference evidence="5" key="1">
    <citation type="submission" date="2016-01" db="EMBL/GenBank/DDBJ databases">
        <authorList>
            <person name="Mitreva M."/>
            <person name="Pepin K.H."/>
            <person name="Mihindukulasuriya K.A."/>
            <person name="Fulton R."/>
            <person name="Fronick C."/>
            <person name="O'Laughlin M."/>
            <person name="Miner T."/>
            <person name="Herter B."/>
            <person name="Rosa B.A."/>
            <person name="Cordes M."/>
            <person name="Tomlinson C."/>
            <person name="Wollam A."/>
            <person name="Palsikar V.B."/>
            <person name="Mardis E.R."/>
            <person name="Wilson R.K."/>
        </authorList>
    </citation>
    <scope>NUCLEOTIDE SEQUENCE [LARGE SCALE GENOMIC DNA]</scope>
    <source>
        <strain evidence="5">KA00182</strain>
    </source>
</reference>
<dbReference type="GO" id="GO:0005737">
    <property type="term" value="C:cytoplasm"/>
    <property type="evidence" value="ECO:0007669"/>
    <property type="project" value="InterPro"/>
</dbReference>
<dbReference type="SUPFAM" id="SSF51569">
    <property type="entry name" value="Aldolase"/>
    <property type="match status" value="1"/>
</dbReference>
<dbReference type="InterPro" id="IPR002915">
    <property type="entry name" value="DeoC/FbaB/LacD_aldolase"/>
</dbReference>
<dbReference type="GO" id="GO:0016052">
    <property type="term" value="P:carbohydrate catabolic process"/>
    <property type="evidence" value="ECO:0007669"/>
    <property type="project" value="TreeGrafter"/>
</dbReference>
<evidence type="ECO:0000256" key="3">
    <source>
        <dbReference type="NCBIfam" id="TIGR00126"/>
    </source>
</evidence>
<dbReference type="InterPro" id="IPR011343">
    <property type="entry name" value="DeoC"/>
</dbReference>
<keyword evidence="5" id="KW-1185">Reference proteome</keyword>
<dbReference type="NCBIfam" id="TIGR00126">
    <property type="entry name" value="deoC"/>
    <property type="match status" value="1"/>
</dbReference>
<organism evidence="4 5">
    <name type="scientific">Megasphaera hutchinsoni</name>
    <dbReference type="NCBI Taxonomy" id="1588748"/>
    <lineage>
        <taxon>Bacteria</taxon>
        <taxon>Bacillati</taxon>
        <taxon>Bacillota</taxon>
        <taxon>Negativicutes</taxon>
        <taxon>Veillonellales</taxon>
        <taxon>Veillonellaceae</taxon>
        <taxon>Megasphaera</taxon>
    </lineage>
</organism>
<gene>
    <name evidence="4" type="ORF">HMPREF3182_01462</name>
</gene>
<keyword evidence="2" id="KW-0704">Schiff base</keyword>
<accession>A0A134CD54</accession>
<evidence type="ECO:0000313" key="4">
    <source>
        <dbReference type="EMBL" id="KXB90149.1"/>
    </source>
</evidence>
<protein>
    <recommendedName>
        <fullName evidence="3">Deoxyribose-phosphate aldolase</fullName>
        <ecNumber evidence="3">4.1.2.4</ecNumber>
    </recommendedName>
</protein>
<dbReference type="STRING" id="1588748.HMPREF3182_01462"/>
<evidence type="ECO:0000256" key="2">
    <source>
        <dbReference type="ARBA" id="ARBA00023270"/>
    </source>
</evidence>
<dbReference type="EMBL" id="LSDT01000050">
    <property type="protein sequence ID" value="KXB90149.1"/>
    <property type="molecule type" value="Genomic_DNA"/>
</dbReference>
<comment type="caution">
    <text evidence="4">The sequence shown here is derived from an EMBL/GenBank/DDBJ whole genome shotgun (WGS) entry which is preliminary data.</text>
</comment>
<dbReference type="Gene3D" id="3.20.20.70">
    <property type="entry name" value="Aldolase class I"/>
    <property type="match status" value="1"/>
</dbReference>
<evidence type="ECO:0000313" key="5">
    <source>
        <dbReference type="Proteomes" id="UP000070160"/>
    </source>
</evidence>
<dbReference type="PATRIC" id="fig|1588748.3.peg.1415"/>
<evidence type="ECO:0000256" key="1">
    <source>
        <dbReference type="ARBA" id="ARBA00022490"/>
    </source>
</evidence>
<dbReference type="RefSeq" id="WP_007393285.1">
    <property type="nucleotide sequence ID" value="NZ_KQ960955.1"/>
</dbReference>
<name>A0A134CD54_9FIRM</name>
<dbReference type="PANTHER" id="PTHR10889:SF1">
    <property type="entry name" value="DEOXYRIBOSE-PHOSPHATE ALDOLASE"/>
    <property type="match status" value="1"/>
</dbReference>
<dbReference type="GO" id="GO:0004139">
    <property type="term" value="F:deoxyribose-phosphate aldolase activity"/>
    <property type="evidence" value="ECO:0007669"/>
    <property type="project" value="UniProtKB-UniRule"/>
</dbReference>
<proteinExistence type="predicted"/>
<dbReference type="EC" id="4.1.2.4" evidence="3"/>
<dbReference type="SMART" id="SM01133">
    <property type="entry name" value="DeoC"/>
    <property type="match status" value="1"/>
</dbReference>